<dbReference type="AlphaFoldDB" id="A0A9X2XPR5"/>
<evidence type="ECO:0000313" key="6">
    <source>
        <dbReference type="Proteomes" id="UP001155483"/>
    </source>
</evidence>
<organism evidence="5 6">
    <name type="scientific">Paraflavisolibacter caeni</name>
    <dbReference type="NCBI Taxonomy" id="2982496"/>
    <lineage>
        <taxon>Bacteria</taxon>
        <taxon>Pseudomonadati</taxon>
        <taxon>Bacteroidota</taxon>
        <taxon>Chitinophagia</taxon>
        <taxon>Chitinophagales</taxon>
        <taxon>Chitinophagaceae</taxon>
        <taxon>Paraflavisolibacter</taxon>
    </lineage>
</organism>
<keyword evidence="1 3" id="KW-0597">Phosphoprotein</keyword>
<dbReference type="EMBL" id="JAOTIF010000026">
    <property type="protein sequence ID" value="MCU7551998.1"/>
    <property type="molecule type" value="Genomic_DNA"/>
</dbReference>
<dbReference type="Pfam" id="PF00072">
    <property type="entry name" value="Response_reg"/>
    <property type="match status" value="1"/>
</dbReference>
<evidence type="ECO:0000313" key="5">
    <source>
        <dbReference type="EMBL" id="MCU7551998.1"/>
    </source>
</evidence>
<proteinExistence type="predicted"/>
<dbReference type="PANTHER" id="PTHR44591">
    <property type="entry name" value="STRESS RESPONSE REGULATOR PROTEIN 1"/>
    <property type="match status" value="1"/>
</dbReference>
<accession>A0A9X2XPR5</accession>
<evidence type="ECO:0000259" key="4">
    <source>
        <dbReference type="PROSITE" id="PS50110"/>
    </source>
</evidence>
<sequence length="127" mass="14256">MKQATLQNTKAKKVLIIEDEGDMCLLLNIMLNGKEMEVEHVKNLSAAEEYLQQEQPAVVILDNKLPDGFGIDFISFIKKNYPAIKIIMISGFDGSAKDVAIENGADIFLEKPFTKDQLFQSINELVH</sequence>
<dbReference type="PANTHER" id="PTHR44591:SF14">
    <property type="entry name" value="PROTEIN PILG"/>
    <property type="match status" value="1"/>
</dbReference>
<reference evidence="5" key="2">
    <citation type="submission" date="2023-04" db="EMBL/GenBank/DDBJ databases">
        <title>Paracnuella aquatica gen. nov., sp. nov., a member of the family Chitinophagaceae isolated from a hot spring.</title>
        <authorList>
            <person name="Wang C."/>
        </authorList>
    </citation>
    <scope>NUCLEOTIDE SEQUENCE</scope>
    <source>
        <strain evidence="5">LB-8</strain>
    </source>
</reference>
<gene>
    <name evidence="5" type="ORF">OCK74_22955</name>
</gene>
<dbReference type="PROSITE" id="PS50110">
    <property type="entry name" value="RESPONSE_REGULATORY"/>
    <property type="match status" value="1"/>
</dbReference>
<dbReference type="SUPFAM" id="SSF52172">
    <property type="entry name" value="CheY-like"/>
    <property type="match status" value="1"/>
</dbReference>
<evidence type="ECO:0000256" key="1">
    <source>
        <dbReference type="ARBA" id="ARBA00022553"/>
    </source>
</evidence>
<evidence type="ECO:0000256" key="2">
    <source>
        <dbReference type="ARBA" id="ARBA00023012"/>
    </source>
</evidence>
<dbReference type="InterPro" id="IPR011006">
    <property type="entry name" value="CheY-like_superfamily"/>
</dbReference>
<dbReference type="InterPro" id="IPR050595">
    <property type="entry name" value="Bact_response_regulator"/>
</dbReference>
<dbReference type="InterPro" id="IPR001789">
    <property type="entry name" value="Sig_transdc_resp-reg_receiver"/>
</dbReference>
<name>A0A9X2XPR5_9BACT</name>
<comment type="caution">
    <text evidence="5">The sequence shown here is derived from an EMBL/GenBank/DDBJ whole genome shotgun (WGS) entry which is preliminary data.</text>
</comment>
<feature type="modified residue" description="4-aspartylphosphate" evidence="3">
    <location>
        <position position="62"/>
    </location>
</feature>
<dbReference type="SMART" id="SM00448">
    <property type="entry name" value="REC"/>
    <property type="match status" value="1"/>
</dbReference>
<keyword evidence="6" id="KW-1185">Reference proteome</keyword>
<reference evidence="5" key="1">
    <citation type="submission" date="2022-09" db="EMBL/GenBank/DDBJ databases">
        <authorList>
            <person name="Yuan C."/>
            <person name="Ke Z."/>
        </authorList>
    </citation>
    <scope>NUCLEOTIDE SEQUENCE</scope>
    <source>
        <strain evidence="5">LB-8</strain>
    </source>
</reference>
<dbReference type="GO" id="GO:0000160">
    <property type="term" value="P:phosphorelay signal transduction system"/>
    <property type="evidence" value="ECO:0007669"/>
    <property type="project" value="UniProtKB-KW"/>
</dbReference>
<dbReference type="Gene3D" id="3.40.50.2300">
    <property type="match status" value="1"/>
</dbReference>
<feature type="domain" description="Response regulatory" evidence="4">
    <location>
        <begin position="13"/>
        <end position="126"/>
    </location>
</feature>
<dbReference type="RefSeq" id="WP_279299435.1">
    <property type="nucleotide sequence ID" value="NZ_JAOTIF010000026.1"/>
</dbReference>
<keyword evidence="2" id="KW-0902">Two-component regulatory system</keyword>
<dbReference type="Proteomes" id="UP001155483">
    <property type="component" value="Unassembled WGS sequence"/>
</dbReference>
<dbReference type="CDD" id="cd00156">
    <property type="entry name" value="REC"/>
    <property type="match status" value="1"/>
</dbReference>
<protein>
    <submittedName>
        <fullName evidence="5">Response regulator</fullName>
    </submittedName>
</protein>
<evidence type="ECO:0000256" key="3">
    <source>
        <dbReference type="PROSITE-ProRule" id="PRU00169"/>
    </source>
</evidence>